<evidence type="ECO:0000256" key="3">
    <source>
        <dbReference type="ARBA" id="ARBA00022490"/>
    </source>
</evidence>
<keyword evidence="4" id="KW-0547">Nucleotide-binding</keyword>
<evidence type="ECO:0000256" key="1">
    <source>
        <dbReference type="ARBA" id="ARBA00004496"/>
    </source>
</evidence>
<dbReference type="Pfam" id="PF03144">
    <property type="entry name" value="GTP_EFTU_D2"/>
    <property type="match status" value="1"/>
</dbReference>
<dbReference type="CDD" id="cd04171">
    <property type="entry name" value="SelB"/>
    <property type="match status" value="1"/>
</dbReference>
<dbReference type="NCBIfam" id="TIGR00231">
    <property type="entry name" value="small_GTP"/>
    <property type="match status" value="1"/>
</dbReference>
<dbReference type="Gene3D" id="2.40.30.10">
    <property type="entry name" value="Translation factors"/>
    <property type="match status" value="1"/>
</dbReference>
<dbReference type="NCBIfam" id="TIGR00475">
    <property type="entry name" value="selB"/>
    <property type="match status" value="1"/>
</dbReference>
<dbReference type="InterPro" id="IPR000795">
    <property type="entry name" value="T_Tr_GTP-bd_dom"/>
</dbReference>
<dbReference type="PROSITE" id="PS51722">
    <property type="entry name" value="G_TR_2"/>
    <property type="match status" value="1"/>
</dbReference>
<dbReference type="Gene3D" id="3.40.50.300">
    <property type="entry name" value="P-loop containing nucleotide triphosphate hydrolases"/>
    <property type="match status" value="1"/>
</dbReference>
<keyword evidence="11" id="KW-1185">Reference proteome</keyword>
<feature type="domain" description="Tr-type G" evidence="9">
    <location>
        <begin position="1"/>
        <end position="168"/>
    </location>
</feature>
<keyword evidence="3" id="KW-0963">Cytoplasm</keyword>
<comment type="caution">
    <text evidence="10">The sequence shown here is derived from an EMBL/GenBank/DDBJ whole genome shotgun (WGS) entry which is preliminary data.</text>
</comment>
<dbReference type="SUPFAM" id="SSF50447">
    <property type="entry name" value="Translation proteins"/>
    <property type="match status" value="1"/>
</dbReference>
<dbReference type="InterPro" id="IPR050055">
    <property type="entry name" value="EF-Tu_GTPase"/>
</dbReference>
<dbReference type="GO" id="GO:0003746">
    <property type="term" value="F:translation elongation factor activity"/>
    <property type="evidence" value="ECO:0007669"/>
    <property type="project" value="UniProtKB-KW"/>
</dbReference>
<sequence>MIIVTSGHVDHGKTALLQALTGTNTAHLPEEKKRGMTIDLGYAYLPVGDNVLGFIDVPGHEKFLANMLAGLGGIHYAMLIVAADEGIQAQTQEHLAILRQLQLAQILVVITKSDRADSQQIEDLKAKITTNYPFLAHSPFFVTSATTQQGIAELREFLTALPNLADSTKPFRYAIDRIFTLKGAGTVVTGTAFSGKVCVNDELYLSTGEKVRIKAIHAQNQPNEQGIAGQRLALNIHGELERASIERGDWLLAEQPPEPTDRITVQLTAETPLSENQSVHIYHAASRCVGKLGLLNVKSAQPNEQVYAEIILEKPFFLTVGDKVILRSGDNKHLIAGGRVLEIHSPKRHKRSEVRLNFVTNLAQTNNAAERIALYLQDQAVSATYLRWVEQLTDQQLSEILTQNQQIRFQDWCFNQDYQTQQNRKMLTALGFYHAQHPDQIGVAKARLYRMSALNQPEKLIYYFVDELLATGKLAQSRGWLHLPEHQLAFSAEEREHWKAVLREFIQANGQPLWVRDIATALAMDETQMRNFLYKAGKLGYLMPIVKDRFFLTETVYAYAKRVKEMLKAQGEISVNQLRDELQFGRKLTVQLMEYYDRCGFLRRKGNAHILRDGDIFD</sequence>
<dbReference type="InterPro" id="IPR005225">
    <property type="entry name" value="Small_GTP-bd"/>
</dbReference>
<dbReference type="InterPro" id="IPR009000">
    <property type="entry name" value="Transl_B-barrel_sf"/>
</dbReference>
<dbReference type="Pfam" id="PF09107">
    <property type="entry name" value="WHD_3rd_SelB"/>
    <property type="match status" value="1"/>
</dbReference>
<dbReference type="Pfam" id="PF09106">
    <property type="entry name" value="WHD_2nd_SelB"/>
    <property type="match status" value="1"/>
</dbReference>
<dbReference type="Pfam" id="PF21214">
    <property type="entry name" value="WHD_2nd_SelB_bact"/>
    <property type="match status" value="1"/>
</dbReference>
<dbReference type="InterPro" id="IPR004535">
    <property type="entry name" value="Transl_elong_SelB"/>
</dbReference>
<dbReference type="PANTHER" id="PTHR43721:SF22">
    <property type="entry name" value="ELONGATION FACTOR TU, MITOCHONDRIAL"/>
    <property type="match status" value="1"/>
</dbReference>
<evidence type="ECO:0000313" key="11">
    <source>
        <dbReference type="Proteomes" id="UP000308167"/>
    </source>
</evidence>
<dbReference type="InterPro" id="IPR027417">
    <property type="entry name" value="P-loop_NTPase"/>
</dbReference>
<keyword evidence="5" id="KW-0648">Protein biosynthesis</keyword>
<evidence type="ECO:0000259" key="9">
    <source>
        <dbReference type="PROSITE" id="PS51722"/>
    </source>
</evidence>
<evidence type="ECO:0000256" key="4">
    <source>
        <dbReference type="ARBA" id="ARBA00022741"/>
    </source>
</evidence>
<dbReference type="InterPro" id="IPR015190">
    <property type="entry name" value="Elong_fac_SelB-wing-hlx_typ-2"/>
</dbReference>
<keyword evidence="10" id="KW-0251">Elongation factor</keyword>
<evidence type="ECO:0000313" key="10">
    <source>
        <dbReference type="EMBL" id="VTU05740.1"/>
    </source>
</evidence>
<evidence type="ECO:0000256" key="2">
    <source>
        <dbReference type="ARBA" id="ARBA00015953"/>
    </source>
</evidence>
<keyword evidence="6" id="KW-0342">GTP-binding</keyword>
<dbReference type="InterPro" id="IPR036390">
    <property type="entry name" value="WH_DNA-bd_sf"/>
</dbReference>
<dbReference type="Proteomes" id="UP000308167">
    <property type="component" value="Unassembled WGS sequence"/>
</dbReference>
<dbReference type="InterPro" id="IPR015191">
    <property type="entry name" value="SelB_WHD4"/>
</dbReference>
<evidence type="ECO:0000256" key="6">
    <source>
        <dbReference type="ARBA" id="ARBA00023134"/>
    </source>
</evidence>
<comment type="function">
    <text evidence="7">Translation factor necessary for the incorporation of selenocysteine into proteins. It probably replaces EF-Tu for the insertion of selenocysteine directed by the UGA codon. SelB binds GTP and GDP.</text>
</comment>
<proteinExistence type="predicted"/>
<dbReference type="InterPro" id="IPR048931">
    <property type="entry name" value="WHD_2nd_SelB_bact"/>
</dbReference>
<protein>
    <recommendedName>
        <fullName evidence="2">Selenocysteine-specific elongation factor</fullName>
    </recommendedName>
    <alternativeName>
        <fullName evidence="8">SelB translation factor</fullName>
    </alternativeName>
</protein>
<dbReference type="Pfam" id="PF25461">
    <property type="entry name" value="Beta-barrel_SelB"/>
    <property type="match status" value="1"/>
</dbReference>
<accession>A0ABY6TGM5</accession>
<dbReference type="PANTHER" id="PTHR43721">
    <property type="entry name" value="ELONGATION FACTOR TU-RELATED"/>
    <property type="match status" value="1"/>
</dbReference>
<dbReference type="RefSeq" id="WP_135708952.1">
    <property type="nucleotide sequence ID" value="NZ_CABFKI010000001.1"/>
</dbReference>
<comment type="subcellular location">
    <subcellularLocation>
        <location evidence="1">Cytoplasm</location>
    </subcellularLocation>
</comment>
<gene>
    <name evidence="10" type="primary">selB</name>
    <name evidence="10" type="ORF">SAMEA1410922_00070</name>
</gene>
<dbReference type="InterPro" id="IPR004161">
    <property type="entry name" value="EFTu-like_2"/>
</dbReference>
<dbReference type="CDD" id="cd03696">
    <property type="entry name" value="SelB_II"/>
    <property type="match status" value="1"/>
</dbReference>
<evidence type="ECO:0000256" key="7">
    <source>
        <dbReference type="ARBA" id="ARBA00025526"/>
    </source>
</evidence>
<dbReference type="CDD" id="cd15491">
    <property type="entry name" value="selB_III"/>
    <property type="match status" value="1"/>
</dbReference>
<dbReference type="InterPro" id="IPR036388">
    <property type="entry name" value="WH-like_DNA-bd_sf"/>
</dbReference>
<reference evidence="10 11" key="1">
    <citation type="submission" date="2019-05" db="EMBL/GenBank/DDBJ databases">
        <authorList>
            <consortium name="Pathogen Informatics"/>
        </authorList>
    </citation>
    <scope>NUCLEOTIDE SEQUENCE [LARGE SCALE GENOMIC DNA]</scope>
    <source>
        <strain evidence="10 11">NM319</strain>
    </source>
</reference>
<dbReference type="SUPFAM" id="SSF46785">
    <property type="entry name" value="Winged helix' DNA-binding domain"/>
    <property type="match status" value="3"/>
</dbReference>
<evidence type="ECO:0000256" key="8">
    <source>
        <dbReference type="ARBA" id="ARBA00031615"/>
    </source>
</evidence>
<dbReference type="GeneID" id="86154479"/>
<name>A0ABY6TGM5_9PAST</name>
<dbReference type="InterPro" id="IPR009001">
    <property type="entry name" value="Transl_elong_EF1A/Init_IF2_C"/>
</dbReference>
<dbReference type="Pfam" id="PF00009">
    <property type="entry name" value="GTP_EFTU"/>
    <property type="match status" value="1"/>
</dbReference>
<evidence type="ECO:0000256" key="5">
    <source>
        <dbReference type="ARBA" id="ARBA00022917"/>
    </source>
</evidence>
<dbReference type="SUPFAM" id="SSF52540">
    <property type="entry name" value="P-loop containing nucleoside triphosphate hydrolases"/>
    <property type="match status" value="1"/>
</dbReference>
<dbReference type="EMBL" id="CABFKI010000001">
    <property type="protein sequence ID" value="VTU05740.1"/>
    <property type="molecule type" value="Genomic_DNA"/>
</dbReference>
<dbReference type="InterPro" id="IPR057335">
    <property type="entry name" value="Beta-barrel_SelB"/>
</dbReference>
<dbReference type="SUPFAM" id="SSF50465">
    <property type="entry name" value="EF-Tu/eEF-1alpha/eIF2-gamma C-terminal domain"/>
    <property type="match status" value="1"/>
</dbReference>
<organism evidence="10 11">
    <name type="scientific">Actinobacillus porcinus</name>
    <dbReference type="NCBI Taxonomy" id="51048"/>
    <lineage>
        <taxon>Bacteria</taxon>
        <taxon>Pseudomonadati</taxon>
        <taxon>Pseudomonadota</taxon>
        <taxon>Gammaproteobacteria</taxon>
        <taxon>Pasteurellales</taxon>
        <taxon>Pasteurellaceae</taxon>
        <taxon>Actinobacillus</taxon>
    </lineage>
</organism>
<dbReference type="Gene3D" id="1.10.10.10">
    <property type="entry name" value="Winged helix-like DNA-binding domain superfamily/Winged helix DNA-binding domain"/>
    <property type="match status" value="2"/>
</dbReference>